<organism evidence="4">
    <name type="scientific">Taenia asiatica</name>
    <name type="common">Asian tapeworm</name>
    <dbReference type="NCBI Taxonomy" id="60517"/>
    <lineage>
        <taxon>Eukaryota</taxon>
        <taxon>Metazoa</taxon>
        <taxon>Spiralia</taxon>
        <taxon>Lophotrochozoa</taxon>
        <taxon>Platyhelminthes</taxon>
        <taxon>Cestoda</taxon>
        <taxon>Eucestoda</taxon>
        <taxon>Cyclophyllidea</taxon>
        <taxon>Taeniidae</taxon>
        <taxon>Taenia</taxon>
    </lineage>
</organism>
<proteinExistence type="predicted"/>
<dbReference type="AlphaFoldDB" id="A0A0R3W9L1"/>
<protein>
    <submittedName>
        <fullName evidence="4">Casein kinase II subunit beta</fullName>
    </submittedName>
</protein>
<evidence type="ECO:0000256" key="1">
    <source>
        <dbReference type="SAM" id="MobiDB-lite"/>
    </source>
</evidence>
<sequence length="150" mass="16292">MLPRAGGRAHLLIHNIVRAVNCYCYNCSKVLPLNALPSTRQNATPDNRLYSPNFSLWYGYSCCGLKLSLGGEEEEWENREEEGQGDTSSPHFLTKIGGRQPSQPPRLNGFHSRSAIAIATTAATAESIDPLKSGESTSTGAEVKDPSRLS</sequence>
<feature type="compositionally biased region" description="Acidic residues" evidence="1">
    <location>
        <begin position="73"/>
        <end position="84"/>
    </location>
</feature>
<evidence type="ECO:0000313" key="4">
    <source>
        <dbReference type="WBParaSite" id="TASK_0000714901-mRNA-1"/>
    </source>
</evidence>
<name>A0A0R3W9L1_TAEAS</name>
<reference evidence="4" key="1">
    <citation type="submission" date="2017-02" db="UniProtKB">
        <authorList>
            <consortium name="WormBaseParasite"/>
        </authorList>
    </citation>
    <scope>IDENTIFICATION</scope>
</reference>
<accession>A0A0R3W9L1</accession>
<reference evidence="2 3" key="2">
    <citation type="submission" date="2018-11" db="EMBL/GenBank/DDBJ databases">
        <authorList>
            <consortium name="Pathogen Informatics"/>
        </authorList>
    </citation>
    <scope>NUCLEOTIDE SEQUENCE [LARGE SCALE GENOMIC DNA]</scope>
</reference>
<dbReference type="Proteomes" id="UP000282613">
    <property type="component" value="Unassembled WGS sequence"/>
</dbReference>
<feature type="region of interest" description="Disordered" evidence="1">
    <location>
        <begin position="73"/>
        <end position="111"/>
    </location>
</feature>
<feature type="region of interest" description="Disordered" evidence="1">
    <location>
        <begin position="124"/>
        <end position="150"/>
    </location>
</feature>
<keyword evidence="3" id="KW-1185">Reference proteome</keyword>
<dbReference type="WBParaSite" id="TASK_0000714901-mRNA-1">
    <property type="protein sequence ID" value="TASK_0000714901-mRNA-1"/>
    <property type="gene ID" value="TASK_0000714901"/>
</dbReference>
<evidence type="ECO:0000313" key="3">
    <source>
        <dbReference type="Proteomes" id="UP000282613"/>
    </source>
</evidence>
<dbReference type="EMBL" id="UYRS01018581">
    <property type="protein sequence ID" value="VDK37944.1"/>
    <property type="molecule type" value="Genomic_DNA"/>
</dbReference>
<evidence type="ECO:0000313" key="2">
    <source>
        <dbReference type="EMBL" id="VDK37944.1"/>
    </source>
</evidence>
<gene>
    <name evidence="2" type="ORF">TASK_LOCUS7150</name>
</gene>